<evidence type="ECO:0000313" key="2">
    <source>
        <dbReference type="EMBL" id="GAB1302339.1"/>
    </source>
</evidence>
<comment type="caution">
    <text evidence="2">The sequence shown here is derived from an EMBL/GenBank/DDBJ whole genome shotgun (WGS) entry which is preliminary data.</text>
</comment>
<protein>
    <submittedName>
        <fullName evidence="2">Lipase member M</fullName>
    </submittedName>
</protein>
<dbReference type="EMBL" id="BAAFST010000019">
    <property type="protein sequence ID" value="GAB1302339.1"/>
    <property type="molecule type" value="Genomic_DNA"/>
</dbReference>
<accession>A0ABQ0FSW8</accession>
<organism evidence="2 3">
    <name type="scientific">Apodemus speciosus</name>
    <name type="common">Large Japanese field mouse</name>
    <dbReference type="NCBI Taxonomy" id="105296"/>
    <lineage>
        <taxon>Eukaryota</taxon>
        <taxon>Metazoa</taxon>
        <taxon>Chordata</taxon>
        <taxon>Craniata</taxon>
        <taxon>Vertebrata</taxon>
        <taxon>Euteleostomi</taxon>
        <taxon>Mammalia</taxon>
        <taxon>Eutheria</taxon>
        <taxon>Euarchontoglires</taxon>
        <taxon>Glires</taxon>
        <taxon>Rodentia</taxon>
        <taxon>Myomorpha</taxon>
        <taxon>Muroidea</taxon>
        <taxon>Muridae</taxon>
        <taxon>Murinae</taxon>
        <taxon>Apodemus</taxon>
    </lineage>
</organism>
<evidence type="ECO:0000313" key="3">
    <source>
        <dbReference type="Proteomes" id="UP001623349"/>
    </source>
</evidence>
<name>A0ABQ0FSW8_APOSI</name>
<proteinExistence type="predicted"/>
<feature type="region of interest" description="Disordered" evidence="1">
    <location>
        <begin position="46"/>
        <end position="66"/>
    </location>
</feature>
<dbReference type="Proteomes" id="UP001623349">
    <property type="component" value="Unassembled WGS sequence"/>
</dbReference>
<evidence type="ECO:0000256" key="1">
    <source>
        <dbReference type="SAM" id="MobiDB-lite"/>
    </source>
</evidence>
<keyword evidence="3" id="KW-1185">Reference proteome</keyword>
<gene>
    <name evidence="2" type="ORF">APTSU1_001757700</name>
</gene>
<reference evidence="2 3" key="1">
    <citation type="submission" date="2024-08" db="EMBL/GenBank/DDBJ databases">
        <title>The draft genome of Apodemus speciosus.</title>
        <authorList>
            <person name="Nabeshima K."/>
            <person name="Suzuki S."/>
            <person name="Onuma M."/>
        </authorList>
    </citation>
    <scope>NUCLEOTIDE SEQUENCE [LARGE SCALE GENOMIC DNA]</scope>
    <source>
        <strain evidence="2">IB14-021</strain>
    </source>
</reference>
<sequence>MSDKQEADVAVTSLAAKQMPMLDHVRNLVKSMDCFTQSGDMASDSGSVFTPKKCELGTHANESRGS</sequence>
<feature type="compositionally biased region" description="Basic and acidic residues" evidence="1">
    <location>
        <begin position="52"/>
        <end position="66"/>
    </location>
</feature>